<dbReference type="Proteomes" id="UP000287972">
    <property type="component" value="Unassembled WGS sequence"/>
</dbReference>
<evidence type="ECO:0000256" key="6">
    <source>
        <dbReference type="ARBA" id="ARBA00023136"/>
    </source>
</evidence>
<keyword evidence="9" id="KW-1185">Reference proteome</keyword>
<comment type="caution">
    <text evidence="8">The sequence shown here is derived from an EMBL/GenBank/DDBJ whole genome shotgun (WGS) entry which is preliminary data.</text>
</comment>
<name>A0A428SF25_9HYPO</name>
<evidence type="ECO:0000256" key="5">
    <source>
        <dbReference type="ARBA" id="ARBA00022989"/>
    </source>
</evidence>
<evidence type="ECO:0000256" key="3">
    <source>
        <dbReference type="ARBA" id="ARBA00022448"/>
    </source>
</evidence>
<feature type="transmembrane region" description="Helical" evidence="7">
    <location>
        <begin position="269"/>
        <end position="291"/>
    </location>
</feature>
<feature type="transmembrane region" description="Helical" evidence="7">
    <location>
        <begin position="426"/>
        <end position="447"/>
    </location>
</feature>
<evidence type="ECO:0000256" key="1">
    <source>
        <dbReference type="ARBA" id="ARBA00004141"/>
    </source>
</evidence>
<dbReference type="InterPro" id="IPR009716">
    <property type="entry name" value="Ferroportin-1"/>
</dbReference>
<dbReference type="InterPro" id="IPR036259">
    <property type="entry name" value="MFS_trans_sf"/>
</dbReference>
<sequence>MMQPKSPVDEERVHDEHSPLFGVQHSLDHRVSAFIARKLYLSHFLSTWNSRVFEFGAVLYMATIFPGTLMPMSVYAFVVRVSIVFQRIVVAASCAIFYILLQGLPAPPPVGPGLLLLATLFACIEKLCSIMNLVAVEKDWVVVVAEKDPEALRVINAQMRRIDLLCKLLGPLFIALVDGYSSEVAVVVNFAMNAASVVVEYFAIARVYWEVPELQRSKQEHQPSARSESSHDDSGGLARRSWQRLKLVVTRSATDFAFYFNHRPFLPSFAGAILYLTVLSFAGQMVTYLLSAGYSSVQIGFARTLSVVFEVLATWIAPWLMGRIGVVRAGLWLSTSQVITLAAGFAVFWVFEDKSLLSASGLVVGTILSRLGLRGFDLCIQLIVQEDVEAESRGAFSSVEAALQNAFELLSYASTILFYRPNEFQWPSLLSVAAVTAASVAYTIYVYRRRGHLLHLEFLTGLLKTKKAKQEEHDRGIRRITSSCDV</sequence>
<comment type="caution">
    <text evidence="7">Lacks conserved residue(s) required for the propagation of feature annotation.</text>
</comment>
<dbReference type="Gene3D" id="1.20.1250.20">
    <property type="entry name" value="MFS general substrate transporter like domains"/>
    <property type="match status" value="1"/>
</dbReference>
<dbReference type="Pfam" id="PF06963">
    <property type="entry name" value="FPN1"/>
    <property type="match status" value="1"/>
</dbReference>
<proteinExistence type="inferred from homology"/>
<dbReference type="GO" id="GO:0005381">
    <property type="term" value="F:iron ion transmembrane transporter activity"/>
    <property type="evidence" value="ECO:0007669"/>
    <property type="project" value="UniProtKB-UniRule"/>
</dbReference>
<accession>A0A428SF25</accession>
<gene>
    <name evidence="8" type="ORF">CEP51_001739</name>
</gene>
<reference evidence="8 9" key="1">
    <citation type="submission" date="2017-06" db="EMBL/GenBank/DDBJ databases">
        <title>Comparative genomic analysis of Ambrosia Fusariam Clade fungi.</title>
        <authorList>
            <person name="Stajich J.E."/>
            <person name="Carrillo J."/>
            <person name="Kijimoto T."/>
            <person name="Eskalen A."/>
            <person name="O'Donnell K."/>
            <person name="Kasson M."/>
        </authorList>
    </citation>
    <scope>NUCLEOTIDE SEQUENCE [LARGE SCALE GENOMIC DNA]</scope>
    <source>
        <strain evidence="8 9">NRRL62606</strain>
    </source>
</reference>
<evidence type="ECO:0000256" key="7">
    <source>
        <dbReference type="RuleBase" id="RU365065"/>
    </source>
</evidence>
<comment type="similarity">
    <text evidence="2 7">Belongs to the ferroportin (FP) (TC 2.A.100) family. SLC40A subfamily.</text>
</comment>
<evidence type="ECO:0000256" key="2">
    <source>
        <dbReference type="ARBA" id="ARBA00006279"/>
    </source>
</evidence>
<keyword evidence="3 7" id="KW-0813">Transport</keyword>
<dbReference type="GO" id="GO:0016020">
    <property type="term" value="C:membrane"/>
    <property type="evidence" value="ECO:0007669"/>
    <property type="project" value="UniProtKB-SubCell"/>
</dbReference>
<dbReference type="EMBL" id="NKCL01000023">
    <property type="protein sequence ID" value="RSL88376.1"/>
    <property type="molecule type" value="Genomic_DNA"/>
</dbReference>
<feature type="transmembrane region" description="Helical" evidence="7">
    <location>
        <begin position="297"/>
        <end position="317"/>
    </location>
</feature>
<feature type="transmembrane region" description="Helical" evidence="7">
    <location>
        <begin position="57"/>
        <end position="77"/>
    </location>
</feature>
<organism evidence="8 9">
    <name type="scientific">Fusarium floridanum</name>
    <dbReference type="NCBI Taxonomy" id="1325733"/>
    <lineage>
        <taxon>Eukaryota</taxon>
        <taxon>Fungi</taxon>
        <taxon>Dikarya</taxon>
        <taxon>Ascomycota</taxon>
        <taxon>Pezizomycotina</taxon>
        <taxon>Sordariomycetes</taxon>
        <taxon>Hypocreomycetidae</taxon>
        <taxon>Hypocreales</taxon>
        <taxon>Nectriaceae</taxon>
        <taxon>Fusarium</taxon>
        <taxon>Fusarium solani species complex</taxon>
    </lineage>
</organism>
<feature type="transmembrane region" description="Helical" evidence="7">
    <location>
        <begin position="84"/>
        <end position="104"/>
    </location>
</feature>
<feature type="transmembrane region" description="Helical" evidence="7">
    <location>
        <begin position="110"/>
        <end position="128"/>
    </location>
</feature>
<dbReference type="SUPFAM" id="SSF103473">
    <property type="entry name" value="MFS general substrate transporter"/>
    <property type="match status" value="1"/>
</dbReference>
<evidence type="ECO:0000313" key="9">
    <source>
        <dbReference type="Proteomes" id="UP000287972"/>
    </source>
</evidence>
<feature type="transmembrane region" description="Helical" evidence="7">
    <location>
        <begin position="329"/>
        <end position="351"/>
    </location>
</feature>
<keyword evidence="5 7" id="KW-1133">Transmembrane helix</keyword>
<protein>
    <recommendedName>
        <fullName evidence="7">Solute carrier family 40 member</fullName>
    </recommendedName>
</protein>
<dbReference type="PANTHER" id="PTHR11660">
    <property type="entry name" value="SOLUTE CARRIER FAMILY 40 MEMBER"/>
    <property type="match status" value="1"/>
</dbReference>
<evidence type="ECO:0000256" key="4">
    <source>
        <dbReference type="ARBA" id="ARBA00022692"/>
    </source>
</evidence>
<comment type="function">
    <text evidence="7">May be involved in iron transport and iron homeostasis.</text>
</comment>
<keyword evidence="7" id="KW-0406">Ion transport</keyword>
<comment type="subcellular location">
    <subcellularLocation>
        <location evidence="1 7">Membrane</location>
        <topology evidence="1 7">Multi-pass membrane protein</topology>
    </subcellularLocation>
</comment>
<dbReference type="AlphaFoldDB" id="A0A428SF25"/>
<keyword evidence="6 7" id="KW-0472">Membrane</keyword>
<dbReference type="PANTHER" id="PTHR11660:SF57">
    <property type="entry name" value="SOLUTE CARRIER FAMILY 40 MEMBER"/>
    <property type="match status" value="1"/>
</dbReference>
<keyword evidence="4 7" id="KW-0812">Transmembrane</keyword>
<evidence type="ECO:0000313" key="8">
    <source>
        <dbReference type="EMBL" id="RSL88376.1"/>
    </source>
</evidence>